<dbReference type="SUPFAM" id="SSF47413">
    <property type="entry name" value="lambda repressor-like DNA-binding domains"/>
    <property type="match status" value="1"/>
</dbReference>
<protein>
    <submittedName>
        <fullName evidence="3">ATP-binding protein</fullName>
    </submittedName>
</protein>
<evidence type="ECO:0000313" key="3">
    <source>
        <dbReference type="EMBL" id="MFC5002274.1"/>
    </source>
</evidence>
<dbReference type="InterPro" id="IPR019734">
    <property type="entry name" value="TPR_rpt"/>
</dbReference>
<feature type="region of interest" description="Disordered" evidence="1">
    <location>
        <begin position="73"/>
        <end position="106"/>
    </location>
</feature>
<dbReference type="SMART" id="SM00028">
    <property type="entry name" value="TPR"/>
    <property type="match status" value="6"/>
</dbReference>
<organism evidence="3 4">
    <name type="scientific">Dactylosporangium cerinum</name>
    <dbReference type="NCBI Taxonomy" id="1434730"/>
    <lineage>
        <taxon>Bacteria</taxon>
        <taxon>Bacillati</taxon>
        <taxon>Actinomycetota</taxon>
        <taxon>Actinomycetes</taxon>
        <taxon>Micromonosporales</taxon>
        <taxon>Micromonosporaceae</taxon>
        <taxon>Dactylosporangium</taxon>
    </lineage>
</organism>
<dbReference type="SUPFAM" id="SSF52540">
    <property type="entry name" value="P-loop containing nucleoside triphosphate hydrolases"/>
    <property type="match status" value="1"/>
</dbReference>
<dbReference type="Pfam" id="PF13424">
    <property type="entry name" value="TPR_12"/>
    <property type="match status" value="3"/>
</dbReference>
<comment type="caution">
    <text evidence="3">The sequence shown here is derived from an EMBL/GenBank/DDBJ whole genome shotgun (WGS) entry which is preliminary data.</text>
</comment>
<dbReference type="Gene3D" id="3.40.50.300">
    <property type="entry name" value="P-loop containing nucleotide triphosphate hydrolases"/>
    <property type="match status" value="1"/>
</dbReference>
<dbReference type="PANTHER" id="PTHR47691">
    <property type="entry name" value="REGULATOR-RELATED"/>
    <property type="match status" value="1"/>
</dbReference>
<evidence type="ECO:0000313" key="4">
    <source>
        <dbReference type="Proteomes" id="UP001595912"/>
    </source>
</evidence>
<dbReference type="SMART" id="SM00530">
    <property type="entry name" value="HTH_XRE"/>
    <property type="match status" value="1"/>
</dbReference>
<dbReference type="Pfam" id="PF13560">
    <property type="entry name" value="HTH_31"/>
    <property type="match status" value="1"/>
</dbReference>
<dbReference type="PANTHER" id="PTHR47691:SF3">
    <property type="entry name" value="HTH-TYPE TRANSCRIPTIONAL REGULATOR RV0890C-RELATED"/>
    <property type="match status" value="1"/>
</dbReference>
<dbReference type="PRINTS" id="PR00364">
    <property type="entry name" value="DISEASERSIST"/>
</dbReference>
<feature type="compositionally biased region" description="Pro residues" evidence="1">
    <location>
        <begin position="88"/>
        <end position="99"/>
    </location>
</feature>
<dbReference type="CDD" id="cd00093">
    <property type="entry name" value="HTH_XRE"/>
    <property type="match status" value="1"/>
</dbReference>
<dbReference type="Proteomes" id="UP001595912">
    <property type="component" value="Unassembled WGS sequence"/>
</dbReference>
<reference evidence="4" key="1">
    <citation type="journal article" date="2019" name="Int. J. Syst. Evol. Microbiol.">
        <title>The Global Catalogue of Microorganisms (GCM) 10K type strain sequencing project: providing services to taxonomists for standard genome sequencing and annotation.</title>
        <authorList>
            <consortium name="The Broad Institute Genomics Platform"/>
            <consortium name="The Broad Institute Genome Sequencing Center for Infectious Disease"/>
            <person name="Wu L."/>
            <person name="Ma J."/>
        </authorList>
    </citation>
    <scope>NUCLEOTIDE SEQUENCE [LARGE SCALE GENOMIC DNA]</scope>
    <source>
        <strain evidence="4">CGMCC 4.7152</strain>
    </source>
</reference>
<proteinExistence type="predicted"/>
<dbReference type="Gene3D" id="1.25.40.10">
    <property type="entry name" value="Tetratricopeptide repeat domain"/>
    <property type="match status" value="2"/>
</dbReference>
<feature type="region of interest" description="Disordered" evidence="1">
    <location>
        <begin position="752"/>
        <end position="776"/>
    </location>
</feature>
<sequence length="776" mass="81637">MRTTEDLARLLRELRRRDARRRGGAELTYRELAAATGWSHGIIGGYLAGRVLPPTDRLDVLVRLLGAAPAEQGALATARDRVEEGRRPAPPLPPAPTTPVPRQLPADVPAFTGRTARLAGLDGVLDGTGPRAALIAGTAGVGKTALAVHWAHRVAARFPDGQLYVDLRGYDPRQPVDAGDALAGFLRGLGVPATGIPAATAERAACYRTAVAGRRLLVLLDNASTAEQVRPLLPGTGTCVVVVTSRDALAGLVARDGVHPVHLGRLDRADSLTLLRRLAGPGVPAGTASLIAERCAGLPLALRVAATPHFAGDLHDRPDLDAFDAGGDPRTALRSVFSWSLRQLSPAGASAFQLLGLHPGRIVDAAATAALAGVPPPAGRAMLDEVARAHLVEPAGAGGYGMHDLLRAYSVDLAGQLTGDESQAALDRLAAHLLHTATLAAATLFPHDHPGGTGASTVDTPERAQRWLDRERATLVALSRTHAAVDLSRVLWRYLEVGGHYRDALTVHTAAAAHDDADAHTNLGAVHWLLGDHHLAKVHFGRSLCWHRSTGDTAGEARATARLALVHERLGDHEEAAARLRDALAMYRAAGDRHGEAAQLLNLGFTYQRGNDYAKAETQLRCAVNLFAELGDRRLEGYALGNLGAVESLTGRHDQALAHLRQALANCVAAGDRGGEGSAHGTIGAALHRAGQHHRALGHLRRALALSRATGECGLEVETLNTLGDVLLATGRQDAAARRFAAARALAERTGDRHGLAGALDGQERSAGRHLSTARR</sequence>
<dbReference type="RefSeq" id="WP_380120197.1">
    <property type="nucleotide sequence ID" value="NZ_JBHSIU010000041.1"/>
</dbReference>
<dbReference type="EMBL" id="JBHSIU010000041">
    <property type="protein sequence ID" value="MFC5002274.1"/>
    <property type="molecule type" value="Genomic_DNA"/>
</dbReference>
<dbReference type="Gene3D" id="1.10.260.40">
    <property type="entry name" value="lambda repressor-like DNA-binding domains"/>
    <property type="match status" value="1"/>
</dbReference>
<dbReference type="GO" id="GO:0005524">
    <property type="term" value="F:ATP binding"/>
    <property type="evidence" value="ECO:0007669"/>
    <property type="project" value="UniProtKB-KW"/>
</dbReference>
<dbReference type="SUPFAM" id="SSF48452">
    <property type="entry name" value="TPR-like"/>
    <property type="match status" value="2"/>
</dbReference>
<evidence type="ECO:0000256" key="1">
    <source>
        <dbReference type="SAM" id="MobiDB-lite"/>
    </source>
</evidence>
<name>A0ABV9W2U1_9ACTN</name>
<evidence type="ECO:0000259" key="2">
    <source>
        <dbReference type="SMART" id="SM00530"/>
    </source>
</evidence>
<feature type="compositionally biased region" description="Basic and acidic residues" evidence="1">
    <location>
        <begin position="78"/>
        <end position="87"/>
    </location>
</feature>
<keyword evidence="3" id="KW-0547">Nucleotide-binding</keyword>
<feature type="domain" description="HTH cro/C1-type" evidence="2">
    <location>
        <begin position="10"/>
        <end position="72"/>
    </location>
</feature>
<keyword evidence="4" id="KW-1185">Reference proteome</keyword>
<dbReference type="InterPro" id="IPR011990">
    <property type="entry name" value="TPR-like_helical_dom_sf"/>
</dbReference>
<gene>
    <name evidence="3" type="ORF">ACFPIJ_31135</name>
</gene>
<dbReference type="InterPro" id="IPR027417">
    <property type="entry name" value="P-loop_NTPase"/>
</dbReference>
<dbReference type="InterPro" id="IPR001387">
    <property type="entry name" value="Cro/C1-type_HTH"/>
</dbReference>
<keyword evidence="3" id="KW-0067">ATP-binding</keyword>
<dbReference type="InterPro" id="IPR010982">
    <property type="entry name" value="Lambda_DNA-bd_dom_sf"/>
</dbReference>
<accession>A0ABV9W2U1</accession>